<name>A0A9N8W1I9_9GLOM</name>
<protein>
    <submittedName>
        <fullName evidence="2">956_t:CDS:1</fullName>
    </submittedName>
</protein>
<feature type="compositionally biased region" description="Acidic residues" evidence="1">
    <location>
        <begin position="55"/>
        <end position="64"/>
    </location>
</feature>
<dbReference type="Proteomes" id="UP000789405">
    <property type="component" value="Unassembled WGS sequence"/>
</dbReference>
<keyword evidence="3" id="KW-1185">Reference proteome</keyword>
<dbReference type="AlphaFoldDB" id="A0A9N8W1I9"/>
<comment type="caution">
    <text evidence="2">The sequence shown here is derived from an EMBL/GenBank/DDBJ whole genome shotgun (WGS) entry which is preliminary data.</text>
</comment>
<evidence type="ECO:0000313" key="2">
    <source>
        <dbReference type="EMBL" id="CAG8473872.1"/>
    </source>
</evidence>
<sequence>MYQESSFQHLNNHDTANNTNDVNTDNITDLSVSQNSIFPSDSTIENTDDFHFRDDDDDSSNDAELEPFGYELKFEIQSQTLQIRATDQEKISEDDVAIINSIMKNIKIPDSAVPEWAKVIPEEAWLPVILNNNETSEETNSNDIS</sequence>
<dbReference type="Pfam" id="PF06910">
    <property type="entry name" value="MEA1"/>
    <property type="match status" value="1"/>
</dbReference>
<organism evidence="2 3">
    <name type="scientific">Dentiscutata erythropus</name>
    <dbReference type="NCBI Taxonomy" id="1348616"/>
    <lineage>
        <taxon>Eukaryota</taxon>
        <taxon>Fungi</taxon>
        <taxon>Fungi incertae sedis</taxon>
        <taxon>Mucoromycota</taxon>
        <taxon>Glomeromycotina</taxon>
        <taxon>Glomeromycetes</taxon>
        <taxon>Diversisporales</taxon>
        <taxon>Gigasporaceae</taxon>
        <taxon>Dentiscutata</taxon>
    </lineage>
</organism>
<dbReference type="OrthoDB" id="5593200at2759"/>
<feature type="compositionally biased region" description="Low complexity" evidence="1">
    <location>
        <begin position="13"/>
        <end position="29"/>
    </location>
</feature>
<gene>
    <name evidence="2" type="ORF">DERYTH_LOCUS1591</name>
</gene>
<evidence type="ECO:0000256" key="1">
    <source>
        <dbReference type="SAM" id="MobiDB-lite"/>
    </source>
</evidence>
<reference evidence="2" key="1">
    <citation type="submission" date="2021-06" db="EMBL/GenBank/DDBJ databases">
        <authorList>
            <person name="Kallberg Y."/>
            <person name="Tangrot J."/>
            <person name="Rosling A."/>
        </authorList>
    </citation>
    <scope>NUCLEOTIDE SEQUENCE</scope>
    <source>
        <strain evidence="2">MA453B</strain>
    </source>
</reference>
<accession>A0A9N8W1I9</accession>
<feature type="region of interest" description="Disordered" evidence="1">
    <location>
        <begin position="1"/>
        <end position="64"/>
    </location>
</feature>
<dbReference type="EMBL" id="CAJVPY010000455">
    <property type="protein sequence ID" value="CAG8473872.1"/>
    <property type="molecule type" value="Genomic_DNA"/>
</dbReference>
<evidence type="ECO:0000313" key="3">
    <source>
        <dbReference type="Proteomes" id="UP000789405"/>
    </source>
</evidence>
<feature type="compositionally biased region" description="Polar residues" evidence="1">
    <location>
        <begin position="1"/>
        <end position="10"/>
    </location>
</feature>
<feature type="compositionally biased region" description="Polar residues" evidence="1">
    <location>
        <begin position="30"/>
        <end position="45"/>
    </location>
</feature>
<proteinExistence type="predicted"/>